<evidence type="ECO:0000313" key="3">
    <source>
        <dbReference type="Proteomes" id="UP000662783"/>
    </source>
</evidence>
<dbReference type="CDD" id="cd06223">
    <property type="entry name" value="PRTases_typeI"/>
    <property type="match status" value="1"/>
</dbReference>
<keyword evidence="2" id="KW-0328">Glycosyltransferase</keyword>
<dbReference type="Gene3D" id="3.40.50.2020">
    <property type="match status" value="1"/>
</dbReference>
<evidence type="ECO:0000313" key="2">
    <source>
        <dbReference type="EMBL" id="QSE97550.1"/>
    </source>
</evidence>
<dbReference type="PANTHER" id="PTHR11608">
    <property type="entry name" value="BIFUNCTIONAL PROTEIN PYRR"/>
    <property type="match status" value="1"/>
</dbReference>
<dbReference type="EMBL" id="CP070608">
    <property type="protein sequence ID" value="QSE97550.1"/>
    <property type="molecule type" value="Genomic_DNA"/>
</dbReference>
<dbReference type="EC" id="2.4.2.9" evidence="2"/>
<evidence type="ECO:0000259" key="1">
    <source>
        <dbReference type="Pfam" id="PF14681"/>
    </source>
</evidence>
<dbReference type="Proteomes" id="UP000662783">
    <property type="component" value="Chromosome"/>
</dbReference>
<dbReference type="GO" id="GO:0004845">
    <property type="term" value="F:uracil phosphoribosyltransferase activity"/>
    <property type="evidence" value="ECO:0007669"/>
    <property type="project" value="UniProtKB-EC"/>
</dbReference>
<accession>A0A974WJZ7</accession>
<dbReference type="InterPro" id="IPR029057">
    <property type="entry name" value="PRTase-like"/>
</dbReference>
<dbReference type="NCBIfam" id="NF001097">
    <property type="entry name" value="PRK00129.1"/>
    <property type="match status" value="1"/>
</dbReference>
<protein>
    <submittedName>
        <fullName evidence="2">Uracil phosphoribosyltransferase</fullName>
        <ecNumber evidence="2">2.4.2.9</ecNumber>
    </submittedName>
</protein>
<keyword evidence="2" id="KW-0808">Transferase</keyword>
<dbReference type="KEGG" id="fuv:JR347_00225"/>
<feature type="domain" description="Phosphoribosyltransferase" evidence="1">
    <location>
        <begin position="12"/>
        <end position="211"/>
    </location>
</feature>
<dbReference type="RefSeq" id="WP_205722060.1">
    <property type="nucleotide sequence ID" value="NZ_CP070608.1"/>
</dbReference>
<dbReference type="SUPFAM" id="SSF53271">
    <property type="entry name" value="PRTase-like"/>
    <property type="match status" value="1"/>
</dbReference>
<dbReference type="Pfam" id="PF14681">
    <property type="entry name" value="UPRTase"/>
    <property type="match status" value="1"/>
</dbReference>
<name>A0A974WJZ7_9BACT</name>
<dbReference type="InterPro" id="IPR000836">
    <property type="entry name" value="PRTase_dom"/>
</dbReference>
<dbReference type="PANTHER" id="PTHR11608:SF0">
    <property type="entry name" value="BIFUNCTIONAL PROTEIN PYRR"/>
    <property type="match status" value="1"/>
</dbReference>
<dbReference type="AlphaFoldDB" id="A0A974WJZ7"/>
<keyword evidence="3" id="KW-1185">Reference proteome</keyword>
<organism evidence="2 3">
    <name type="scientific">Fulvivirga lutea</name>
    <dbReference type="NCBI Taxonomy" id="2810512"/>
    <lineage>
        <taxon>Bacteria</taxon>
        <taxon>Pseudomonadati</taxon>
        <taxon>Bacteroidota</taxon>
        <taxon>Cytophagia</taxon>
        <taxon>Cytophagales</taxon>
        <taxon>Fulvivirgaceae</taxon>
        <taxon>Fulvivirga</taxon>
    </lineage>
</organism>
<gene>
    <name evidence="2" type="primary">upp</name>
    <name evidence="2" type="ORF">JR347_00225</name>
</gene>
<dbReference type="InterPro" id="IPR050137">
    <property type="entry name" value="PyrR_bifunctional"/>
</dbReference>
<reference evidence="2" key="1">
    <citation type="submission" date="2021-02" db="EMBL/GenBank/DDBJ databases">
        <title>Fulvivirga sp. S481 isolated from sea water.</title>
        <authorList>
            <person name="Bae S.S."/>
            <person name="Baek K."/>
        </authorList>
    </citation>
    <scope>NUCLEOTIDE SEQUENCE</scope>
    <source>
        <strain evidence="2">S481</strain>
    </source>
</reference>
<sequence length="214" mass="23660">MVVVINEKASIANHFLYELRHKGIQKDRAKFRLNLKKLGQIMGYEVSKSLKYSTQQVETPLATANVELLSEQPVLVTILRASIPFFNGFLDYFEQSDVAFIGEYRQEGTSEVSVKLDYVAAPKIKGRPLIIIDPMLATGKSLIKAFNQLSVNGLPSSVHFVSAVAAPEGINYIADHLSIDYTIWTASLDEKLNEHSFIVPGLGDAGDLSFGEKL</sequence>
<proteinExistence type="predicted"/>